<dbReference type="EMBL" id="LPZR01000164">
    <property type="protein sequence ID" value="KYO52022.1"/>
    <property type="molecule type" value="Genomic_DNA"/>
</dbReference>
<evidence type="ECO:0000313" key="3">
    <source>
        <dbReference type="EMBL" id="KYO52022.1"/>
    </source>
</evidence>
<sequence>MRIALTGRGDFEEWRRAARALLMAGVPPERVAWEPADGGQLFDPPPPLPDPAPGAAAPGVPAGFLSLARSVICHADPVRFGLLYRLLWRLMQDRQLLGLRTDPDVVAAARLEKAVRRDAHKMTAFVRFREAGPPGPTGRRRFVAWFEPDHYVVARTAPFFRGRFADMDWMILTPRGSAAFDGATLTVSAEPATRPDLADETEALWLTYYAGIFNPARLKPKAMRAEMPVKYWANLPEAALIPDLIAGAEARVRGMAETAGRPAPAFHHRLAARRVKTGARDGASPGELSPGDLQPGPAQPMLADPMVAPGGPSHDKGGGPRGRS</sequence>
<dbReference type="OrthoDB" id="5290748at2"/>
<name>A0A161Q307_9PROT</name>
<feature type="domain" description="DUF4130" evidence="2">
    <location>
        <begin position="79"/>
        <end position="237"/>
    </location>
</feature>
<dbReference type="NCBIfam" id="TIGR03915">
    <property type="entry name" value="SAM_7_link_chp"/>
    <property type="match status" value="1"/>
</dbReference>
<evidence type="ECO:0000259" key="2">
    <source>
        <dbReference type="Pfam" id="PF13566"/>
    </source>
</evidence>
<proteinExistence type="predicted"/>
<feature type="region of interest" description="Disordered" evidence="1">
    <location>
        <begin position="275"/>
        <end position="324"/>
    </location>
</feature>
<evidence type="ECO:0000256" key="1">
    <source>
        <dbReference type="SAM" id="MobiDB-lite"/>
    </source>
</evidence>
<dbReference type="Proteomes" id="UP000075787">
    <property type="component" value="Unassembled WGS sequence"/>
</dbReference>
<gene>
    <name evidence="3" type="ORF">AUP44_07395</name>
</gene>
<protein>
    <recommendedName>
        <fullName evidence="2">DUF4130 domain-containing protein</fullName>
    </recommendedName>
</protein>
<accession>A0A161Q307</accession>
<evidence type="ECO:0000313" key="4">
    <source>
        <dbReference type="Proteomes" id="UP000075787"/>
    </source>
</evidence>
<comment type="caution">
    <text evidence="3">The sequence shown here is derived from an EMBL/GenBank/DDBJ whole genome shotgun (WGS) entry which is preliminary data.</text>
</comment>
<reference evidence="3 4" key="1">
    <citation type="submission" date="2015-12" db="EMBL/GenBank/DDBJ databases">
        <title>Genome sequence of Tistrella mobilis MCCC 1A02139.</title>
        <authorList>
            <person name="Lu L."/>
            <person name="Lai Q."/>
            <person name="Shao Z."/>
            <person name="Qian P."/>
        </authorList>
    </citation>
    <scope>NUCLEOTIDE SEQUENCE [LARGE SCALE GENOMIC DNA]</scope>
    <source>
        <strain evidence="3 4">MCCC 1A02139</strain>
    </source>
</reference>
<dbReference type="GeneID" id="97241668"/>
<dbReference type="InterPro" id="IPR025404">
    <property type="entry name" value="DUF4130"/>
</dbReference>
<dbReference type="Pfam" id="PF13566">
    <property type="entry name" value="DUF4130"/>
    <property type="match status" value="1"/>
</dbReference>
<organism evidence="3 4">
    <name type="scientific">Tistrella mobilis</name>
    <dbReference type="NCBI Taxonomy" id="171437"/>
    <lineage>
        <taxon>Bacteria</taxon>
        <taxon>Pseudomonadati</taxon>
        <taxon>Pseudomonadota</taxon>
        <taxon>Alphaproteobacteria</taxon>
        <taxon>Geminicoccales</taxon>
        <taxon>Geminicoccaceae</taxon>
        <taxon>Tistrella</taxon>
    </lineage>
</organism>
<dbReference type="InterPro" id="IPR023875">
    <property type="entry name" value="DNA_repair_put"/>
</dbReference>
<dbReference type="AlphaFoldDB" id="A0A161Q307"/>
<dbReference type="RefSeq" id="WP_062765315.1">
    <property type="nucleotide sequence ID" value="NZ_CP121045.1"/>
</dbReference>